<keyword evidence="2" id="KW-1185">Reference proteome</keyword>
<proteinExistence type="predicted"/>
<reference evidence="1 2" key="1">
    <citation type="journal article" date="2019" name="Nat. Ecol. Evol.">
        <title>Megaphylogeny resolves global patterns of mushroom evolution.</title>
        <authorList>
            <person name="Varga T."/>
            <person name="Krizsan K."/>
            <person name="Foldi C."/>
            <person name="Dima B."/>
            <person name="Sanchez-Garcia M."/>
            <person name="Sanchez-Ramirez S."/>
            <person name="Szollosi G.J."/>
            <person name="Szarkandi J.G."/>
            <person name="Papp V."/>
            <person name="Albert L."/>
            <person name="Andreopoulos W."/>
            <person name="Angelini C."/>
            <person name="Antonin V."/>
            <person name="Barry K.W."/>
            <person name="Bougher N.L."/>
            <person name="Buchanan P."/>
            <person name="Buyck B."/>
            <person name="Bense V."/>
            <person name="Catcheside P."/>
            <person name="Chovatia M."/>
            <person name="Cooper J."/>
            <person name="Damon W."/>
            <person name="Desjardin D."/>
            <person name="Finy P."/>
            <person name="Geml J."/>
            <person name="Haridas S."/>
            <person name="Hughes K."/>
            <person name="Justo A."/>
            <person name="Karasinski D."/>
            <person name="Kautmanova I."/>
            <person name="Kiss B."/>
            <person name="Kocsube S."/>
            <person name="Kotiranta H."/>
            <person name="LaButti K.M."/>
            <person name="Lechner B.E."/>
            <person name="Liimatainen K."/>
            <person name="Lipzen A."/>
            <person name="Lukacs Z."/>
            <person name="Mihaltcheva S."/>
            <person name="Morgado L.N."/>
            <person name="Niskanen T."/>
            <person name="Noordeloos M.E."/>
            <person name="Ohm R.A."/>
            <person name="Ortiz-Santana B."/>
            <person name="Ovrebo C."/>
            <person name="Racz N."/>
            <person name="Riley R."/>
            <person name="Savchenko A."/>
            <person name="Shiryaev A."/>
            <person name="Soop K."/>
            <person name="Spirin V."/>
            <person name="Szebenyi C."/>
            <person name="Tomsovsky M."/>
            <person name="Tulloss R.E."/>
            <person name="Uehling J."/>
            <person name="Grigoriev I.V."/>
            <person name="Vagvolgyi C."/>
            <person name="Papp T."/>
            <person name="Martin F.M."/>
            <person name="Miettinen O."/>
            <person name="Hibbett D.S."/>
            <person name="Nagy L.G."/>
        </authorList>
    </citation>
    <scope>NUCLEOTIDE SEQUENCE [LARGE SCALE GENOMIC DNA]</scope>
    <source>
        <strain evidence="1 2">HHB13444</strain>
    </source>
</reference>
<evidence type="ECO:0000313" key="2">
    <source>
        <dbReference type="Proteomes" id="UP000308197"/>
    </source>
</evidence>
<name>A0A5C3P7M1_9APHY</name>
<accession>A0A5C3P7M1</accession>
<protein>
    <recommendedName>
        <fullName evidence="3">F-box domain-containing protein</fullName>
    </recommendedName>
</protein>
<dbReference type="EMBL" id="ML211332">
    <property type="protein sequence ID" value="TFK84220.1"/>
    <property type="molecule type" value="Genomic_DNA"/>
</dbReference>
<dbReference type="AlphaFoldDB" id="A0A5C3P7M1"/>
<sequence length="316" mass="34959">MATLDHLPPSVVHQICGRLDFPTLIKLRRTSHFYLASVSEHLQDTLTSHIAPFARDPSSLLDLVTQLGGYVGGDVALAQLLRDMEIRPTHLELFLPTGRTAWKHLQNNLIEVQGATQQPAKSHPSSISLSLLPAHAAIREGPGTRAAVLFTTSTGAILVYRSQTGDALLPITQQWGSHRVAYTNRLYSGCGYPRLLFRRRVLMGTTPSDRIARRLGQEDISVVIKRDTRRGFDIRLSPRQWCDMEVDGCGAMVFLCPAQRRSILDAGSLCVRTSPLQTDILKTRVEWRMSLRPCVGGCLGIGAWSAITHHETILNG</sequence>
<organism evidence="1 2">
    <name type="scientific">Polyporus arcularius HHB13444</name>
    <dbReference type="NCBI Taxonomy" id="1314778"/>
    <lineage>
        <taxon>Eukaryota</taxon>
        <taxon>Fungi</taxon>
        <taxon>Dikarya</taxon>
        <taxon>Basidiomycota</taxon>
        <taxon>Agaricomycotina</taxon>
        <taxon>Agaricomycetes</taxon>
        <taxon>Polyporales</taxon>
        <taxon>Polyporaceae</taxon>
        <taxon>Polyporus</taxon>
    </lineage>
</organism>
<dbReference type="Proteomes" id="UP000308197">
    <property type="component" value="Unassembled WGS sequence"/>
</dbReference>
<dbReference type="InParanoid" id="A0A5C3P7M1"/>
<evidence type="ECO:0000313" key="1">
    <source>
        <dbReference type="EMBL" id="TFK84220.1"/>
    </source>
</evidence>
<evidence type="ECO:0008006" key="3">
    <source>
        <dbReference type="Google" id="ProtNLM"/>
    </source>
</evidence>
<gene>
    <name evidence="1" type="ORF">K466DRAFT_602183</name>
</gene>